<accession>A0ABV1MN89</accession>
<evidence type="ECO:0000313" key="3">
    <source>
        <dbReference type="Proteomes" id="UP001478862"/>
    </source>
</evidence>
<keyword evidence="1" id="KW-0812">Transmembrane</keyword>
<protein>
    <recommendedName>
        <fullName evidence="4">RNA-binding protein</fullName>
    </recommendedName>
</protein>
<dbReference type="Proteomes" id="UP001478862">
    <property type="component" value="Unassembled WGS sequence"/>
</dbReference>
<name>A0ABV1MN89_9BACI</name>
<keyword evidence="1" id="KW-1133">Transmembrane helix</keyword>
<organism evidence="2 3">
    <name type="scientific">Lysinibacillus zambalensis</name>
    <dbReference type="NCBI Taxonomy" id="3160866"/>
    <lineage>
        <taxon>Bacteria</taxon>
        <taxon>Bacillati</taxon>
        <taxon>Bacillota</taxon>
        <taxon>Bacilli</taxon>
        <taxon>Bacillales</taxon>
        <taxon>Bacillaceae</taxon>
        <taxon>Lysinibacillus</taxon>
    </lineage>
</organism>
<evidence type="ECO:0000313" key="2">
    <source>
        <dbReference type="EMBL" id="MEQ6353972.1"/>
    </source>
</evidence>
<gene>
    <name evidence="2" type="ORF">ABNX05_05030</name>
</gene>
<keyword evidence="3" id="KW-1185">Reference proteome</keyword>
<proteinExistence type="predicted"/>
<evidence type="ECO:0008006" key="4">
    <source>
        <dbReference type="Google" id="ProtNLM"/>
    </source>
</evidence>
<dbReference type="RefSeq" id="WP_349658721.1">
    <property type="nucleotide sequence ID" value="NZ_JBEGDG010000002.1"/>
</dbReference>
<feature type="transmembrane region" description="Helical" evidence="1">
    <location>
        <begin position="14"/>
        <end position="41"/>
    </location>
</feature>
<dbReference type="EMBL" id="JBEGDG010000002">
    <property type="protein sequence ID" value="MEQ6353972.1"/>
    <property type="molecule type" value="Genomic_DNA"/>
</dbReference>
<sequence>MNDFDRNFKRASRAIGVIFVVNILISLTVLGGFGWLVYVLLKHFGIIG</sequence>
<keyword evidence="1" id="KW-0472">Membrane</keyword>
<comment type="caution">
    <text evidence="2">The sequence shown here is derived from an EMBL/GenBank/DDBJ whole genome shotgun (WGS) entry which is preliminary data.</text>
</comment>
<reference evidence="2 3" key="1">
    <citation type="submission" date="2024-06" db="EMBL/GenBank/DDBJ databases">
        <title>Lysinibacillus zambalefons sp. nov., a Novel Firmicute Isolated from the Poon Bato Zambales Hyperalkaline Spring.</title>
        <authorList>
            <person name="Aja J.A."/>
            <person name="Lazaro J.E.H."/>
            <person name="Llorin L.D."/>
            <person name="Lim K.R."/>
            <person name="Teodosio J."/>
            <person name="Dalisay D.S."/>
        </authorList>
    </citation>
    <scope>NUCLEOTIDE SEQUENCE [LARGE SCALE GENOMIC DNA]</scope>
    <source>
        <strain evidence="2 3">M3</strain>
    </source>
</reference>
<evidence type="ECO:0000256" key="1">
    <source>
        <dbReference type="SAM" id="Phobius"/>
    </source>
</evidence>